<dbReference type="GO" id="GO:0042273">
    <property type="term" value="P:ribosomal large subunit biogenesis"/>
    <property type="evidence" value="ECO:0000318"/>
    <property type="project" value="GO_Central"/>
</dbReference>
<evidence type="ECO:0000313" key="2">
    <source>
        <dbReference type="EMBL" id="AES70057.2"/>
    </source>
</evidence>
<dbReference type="AlphaFoldDB" id="G7IXH1"/>
<accession>A0A0C3VFB3</accession>
<dbReference type="PaxDb" id="3880-AES70057"/>
<dbReference type="EMBL" id="CM001219">
    <property type="protein sequence ID" value="AES70057.2"/>
    <property type="molecule type" value="Genomic_DNA"/>
</dbReference>
<accession>G7IXH1</accession>
<dbReference type="Proteomes" id="UP000002051">
    <property type="component" value="Chromosome 3"/>
</dbReference>
<dbReference type="HOGENOM" id="CLU_1211354_0_0_1"/>
<dbReference type="InterPro" id="IPR056366">
    <property type="entry name" value="Ribosomal_eL24"/>
</dbReference>
<evidence type="ECO:0000313" key="3">
    <source>
        <dbReference type="EnsemblPlants" id="AES70057"/>
    </source>
</evidence>
<dbReference type="PANTHER" id="PTHR10792:SF8">
    <property type="entry name" value="RIBOSOME BIOGENESIS PROTEIN RLP24-RELATED"/>
    <property type="match status" value="1"/>
</dbReference>
<protein>
    <submittedName>
        <fullName evidence="2 3">Uncharacterized protein</fullName>
    </submittedName>
</protein>
<name>G7IXH1_MEDTR</name>
<sequence>MGLKPFEGTEIRFVVMGMEITLTAETIGEGTDYPSLDHKIVLYCLATFQRINLPKYILHHMCWALRENQRNGRRQIPFGRLLSKIFVQGKLLKYLKESGVSSDEELGTVVGKIISGKTLKSMKLIENLISSEEDLTVETQYIKAHFQLTAEIISVASIPDKIGGAPLKVKGKRSKNAEKDDVIQKKRNKEPHVQDAAREVVLREEVARREAVIREEAVRERSSPFSFSL</sequence>
<feature type="region of interest" description="Disordered" evidence="1">
    <location>
        <begin position="167"/>
        <end position="195"/>
    </location>
</feature>
<keyword evidence="4" id="KW-1185">Reference proteome</keyword>
<gene>
    <name evidence="2" type="ordered locus">MTR_3g047110</name>
</gene>
<dbReference type="GO" id="GO:0005730">
    <property type="term" value="C:nucleolus"/>
    <property type="evidence" value="ECO:0000318"/>
    <property type="project" value="GO_Central"/>
</dbReference>
<dbReference type="GO" id="GO:0003735">
    <property type="term" value="F:structural constituent of ribosome"/>
    <property type="evidence" value="ECO:0007669"/>
    <property type="project" value="InterPro"/>
</dbReference>
<proteinExistence type="predicted"/>
<evidence type="ECO:0000256" key="1">
    <source>
        <dbReference type="SAM" id="MobiDB-lite"/>
    </source>
</evidence>
<dbReference type="PANTHER" id="PTHR10792">
    <property type="entry name" value="60S RIBOSOMAL PROTEIN L24"/>
    <property type="match status" value="1"/>
</dbReference>
<reference evidence="3" key="3">
    <citation type="submission" date="2015-04" db="UniProtKB">
        <authorList>
            <consortium name="EnsemblPlants"/>
        </authorList>
    </citation>
    <scope>IDENTIFICATION</scope>
    <source>
        <strain evidence="3">cv. Jemalong A17</strain>
    </source>
</reference>
<reference evidence="2 4" key="1">
    <citation type="journal article" date="2011" name="Nature">
        <title>The Medicago genome provides insight into the evolution of rhizobial symbioses.</title>
        <authorList>
            <person name="Young N.D."/>
            <person name="Debelle F."/>
            <person name="Oldroyd G.E."/>
            <person name="Geurts R."/>
            <person name="Cannon S.B."/>
            <person name="Udvardi M.K."/>
            <person name="Benedito V.A."/>
            <person name="Mayer K.F."/>
            <person name="Gouzy J."/>
            <person name="Schoof H."/>
            <person name="Van de Peer Y."/>
            <person name="Proost S."/>
            <person name="Cook D.R."/>
            <person name="Meyers B.C."/>
            <person name="Spannagl M."/>
            <person name="Cheung F."/>
            <person name="De Mita S."/>
            <person name="Krishnakumar V."/>
            <person name="Gundlach H."/>
            <person name="Zhou S."/>
            <person name="Mudge J."/>
            <person name="Bharti A.K."/>
            <person name="Murray J.D."/>
            <person name="Naoumkina M.A."/>
            <person name="Rosen B."/>
            <person name="Silverstein K.A."/>
            <person name="Tang H."/>
            <person name="Rombauts S."/>
            <person name="Zhao P.X."/>
            <person name="Zhou P."/>
            <person name="Barbe V."/>
            <person name="Bardou P."/>
            <person name="Bechner M."/>
            <person name="Bellec A."/>
            <person name="Berger A."/>
            <person name="Berges H."/>
            <person name="Bidwell S."/>
            <person name="Bisseling T."/>
            <person name="Choisne N."/>
            <person name="Couloux A."/>
            <person name="Denny R."/>
            <person name="Deshpande S."/>
            <person name="Dai X."/>
            <person name="Doyle J.J."/>
            <person name="Dudez A.M."/>
            <person name="Farmer A.D."/>
            <person name="Fouteau S."/>
            <person name="Franken C."/>
            <person name="Gibelin C."/>
            <person name="Gish J."/>
            <person name="Goldstein S."/>
            <person name="Gonzalez A.J."/>
            <person name="Green P.J."/>
            <person name="Hallab A."/>
            <person name="Hartog M."/>
            <person name="Hua A."/>
            <person name="Humphray S.J."/>
            <person name="Jeong D.H."/>
            <person name="Jing Y."/>
            <person name="Jocker A."/>
            <person name="Kenton S.M."/>
            <person name="Kim D.J."/>
            <person name="Klee K."/>
            <person name="Lai H."/>
            <person name="Lang C."/>
            <person name="Lin S."/>
            <person name="Macmil S.L."/>
            <person name="Magdelenat G."/>
            <person name="Matthews L."/>
            <person name="McCorrison J."/>
            <person name="Monaghan E.L."/>
            <person name="Mun J.H."/>
            <person name="Najar F.Z."/>
            <person name="Nicholson C."/>
            <person name="Noirot C."/>
            <person name="O'Bleness M."/>
            <person name="Paule C.R."/>
            <person name="Poulain J."/>
            <person name="Prion F."/>
            <person name="Qin B."/>
            <person name="Qu C."/>
            <person name="Retzel E.F."/>
            <person name="Riddle C."/>
            <person name="Sallet E."/>
            <person name="Samain S."/>
            <person name="Samson N."/>
            <person name="Sanders I."/>
            <person name="Saurat O."/>
            <person name="Scarpelli C."/>
            <person name="Schiex T."/>
            <person name="Segurens B."/>
            <person name="Severin A.J."/>
            <person name="Sherrier D.J."/>
            <person name="Shi R."/>
            <person name="Sims S."/>
            <person name="Singer S.R."/>
            <person name="Sinharoy S."/>
            <person name="Sterck L."/>
            <person name="Viollet A."/>
            <person name="Wang B.B."/>
            <person name="Wang K."/>
            <person name="Wang M."/>
            <person name="Wang X."/>
            <person name="Warfsmann J."/>
            <person name="Weissenbach J."/>
            <person name="White D.D."/>
            <person name="White J.D."/>
            <person name="Wiley G.B."/>
            <person name="Wincker P."/>
            <person name="Xing Y."/>
            <person name="Yang L."/>
            <person name="Yao Z."/>
            <person name="Ying F."/>
            <person name="Zhai J."/>
            <person name="Zhou L."/>
            <person name="Zuber A."/>
            <person name="Denarie J."/>
            <person name="Dixon R.A."/>
            <person name="May G.D."/>
            <person name="Schwartz D.C."/>
            <person name="Rogers J."/>
            <person name="Quetier F."/>
            <person name="Town C.D."/>
            <person name="Roe B.A."/>
        </authorList>
    </citation>
    <scope>NUCLEOTIDE SEQUENCE [LARGE SCALE GENOMIC DNA]</scope>
    <source>
        <strain evidence="2">A17</strain>
        <strain evidence="3 4">cv. Jemalong A17</strain>
    </source>
</reference>
<feature type="compositionally biased region" description="Basic and acidic residues" evidence="1">
    <location>
        <begin position="175"/>
        <end position="195"/>
    </location>
</feature>
<reference evidence="2 4" key="2">
    <citation type="journal article" date="2014" name="BMC Genomics">
        <title>An improved genome release (version Mt4.0) for the model legume Medicago truncatula.</title>
        <authorList>
            <person name="Tang H."/>
            <person name="Krishnakumar V."/>
            <person name="Bidwell S."/>
            <person name="Rosen B."/>
            <person name="Chan A."/>
            <person name="Zhou S."/>
            <person name="Gentzbittel L."/>
            <person name="Childs K.L."/>
            <person name="Yandell M."/>
            <person name="Gundlach H."/>
            <person name="Mayer K.F."/>
            <person name="Schwartz D.C."/>
            <person name="Town C.D."/>
        </authorList>
    </citation>
    <scope>GENOME REANNOTATION</scope>
    <source>
        <strain evidence="3 4">cv. Jemalong A17</strain>
    </source>
</reference>
<dbReference type="EnsemblPlants" id="AES70057">
    <property type="protein sequence ID" value="AES70057"/>
    <property type="gene ID" value="MTR_3g047110"/>
</dbReference>
<evidence type="ECO:0000313" key="4">
    <source>
        <dbReference type="Proteomes" id="UP000002051"/>
    </source>
</evidence>
<organism evidence="2 4">
    <name type="scientific">Medicago truncatula</name>
    <name type="common">Barrel medic</name>
    <name type="synonym">Medicago tribuloides</name>
    <dbReference type="NCBI Taxonomy" id="3880"/>
    <lineage>
        <taxon>Eukaryota</taxon>
        <taxon>Viridiplantae</taxon>
        <taxon>Streptophyta</taxon>
        <taxon>Embryophyta</taxon>
        <taxon>Tracheophyta</taxon>
        <taxon>Spermatophyta</taxon>
        <taxon>Magnoliopsida</taxon>
        <taxon>eudicotyledons</taxon>
        <taxon>Gunneridae</taxon>
        <taxon>Pentapetalae</taxon>
        <taxon>rosids</taxon>
        <taxon>fabids</taxon>
        <taxon>Fabales</taxon>
        <taxon>Fabaceae</taxon>
        <taxon>Papilionoideae</taxon>
        <taxon>50 kb inversion clade</taxon>
        <taxon>NPAAA clade</taxon>
        <taxon>Hologalegina</taxon>
        <taxon>IRL clade</taxon>
        <taxon>Trifolieae</taxon>
        <taxon>Medicago</taxon>
    </lineage>
</organism>